<organism evidence="3 4">
    <name type="scientific">Brassica cretica</name>
    <name type="common">Mustard</name>
    <dbReference type="NCBI Taxonomy" id="69181"/>
    <lineage>
        <taxon>Eukaryota</taxon>
        <taxon>Viridiplantae</taxon>
        <taxon>Streptophyta</taxon>
        <taxon>Embryophyta</taxon>
        <taxon>Tracheophyta</taxon>
        <taxon>Spermatophyta</taxon>
        <taxon>Magnoliopsida</taxon>
        <taxon>eudicotyledons</taxon>
        <taxon>Gunneridae</taxon>
        <taxon>Pentapetalae</taxon>
        <taxon>rosids</taxon>
        <taxon>malvids</taxon>
        <taxon>Brassicales</taxon>
        <taxon>Brassicaceae</taxon>
        <taxon>Brassiceae</taxon>
        <taxon>Brassica</taxon>
    </lineage>
</organism>
<evidence type="ECO:0000259" key="2">
    <source>
        <dbReference type="Pfam" id="PF03732"/>
    </source>
</evidence>
<dbReference type="InterPro" id="IPR032567">
    <property type="entry name" value="RTL1-rel"/>
</dbReference>
<dbReference type="PANTHER" id="PTHR15503">
    <property type="entry name" value="LDOC1 RELATED"/>
    <property type="match status" value="1"/>
</dbReference>
<dbReference type="Pfam" id="PF03732">
    <property type="entry name" value="Retrotrans_gag"/>
    <property type="match status" value="1"/>
</dbReference>
<dbReference type="AlphaFoldDB" id="A0A8S9QNE5"/>
<evidence type="ECO:0000313" key="4">
    <source>
        <dbReference type="Proteomes" id="UP000712600"/>
    </source>
</evidence>
<protein>
    <recommendedName>
        <fullName evidence="2">Retrotransposon gag domain-containing protein</fullName>
    </recommendedName>
</protein>
<proteinExistence type="predicted"/>
<gene>
    <name evidence="3" type="ORF">F2Q69_00013224</name>
</gene>
<dbReference type="EMBL" id="QGKX02000996">
    <property type="protein sequence ID" value="KAF3554384.1"/>
    <property type="molecule type" value="Genomic_DNA"/>
</dbReference>
<feature type="compositionally biased region" description="Polar residues" evidence="1">
    <location>
        <begin position="322"/>
        <end position="333"/>
    </location>
</feature>
<dbReference type="Proteomes" id="UP000712600">
    <property type="component" value="Unassembled WGS sequence"/>
</dbReference>
<sequence length="362" mass="41244">MLLVLVWDEPTIGDRKYSENLGLAFRKHRSCHFRSSMIGGVTKVVDVVHDYAAHAVDHHAAYAADYPAAHAAAAEDVPHVHAEAPPAAQPEPAPTDPAIVAILELMAEMVNLQHQALNAKRAQPAAVPTTSHPDFLKILMLMKNLGTAHYRGGTDPFEANAWLHNLEGNFRATRCPDEFKKDVAVYYWEKDAMSWWLWVYRYIGDVTTTWPEFRQAFQRKYFPLEARDRLEDQFMALVQGDNSVKRYESEFTRHRQYVHYGQEDEPMIIRKFFRGLSPDIMSHLEAVEFGIFSDLVERAMSVEEAIITERASWSHSAEIGRQATQSQRPSPSMMNRGHRGRVVRGGHSGGHCQWLWSEGPYC</sequence>
<feature type="domain" description="Retrotransposon gag" evidence="2">
    <location>
        <begin position="183"/>
        <end position="277"/>
    </location>
</feature>
<dbReference type="InterPro" id="IPR005162">
    <property type="entry name" value="Retrotrans_gag_dom"/>
</dbReference>
<evidence type="ECO:0000256" key="1">
    <source>
        <dbReference type="SAM" id="MobiDB-lite"/>
    </source>
</evidence>
<accession>A0A8S9QNE5</accession>
<evidence type="ECO:0000313" key="3">
    <source>
        <dbReference type="EMBL" id="KAF3554384.1"/>
    </source>
</evidence>
<feature type="region of interest" description="Disordered" evidence="1">
    <location>
        <begin position="317"/>
        <end position="347"/>
    </location>
</feature>
<name>A0A8S9QNE5_BRACR</name>
<dbReference type="PANTHER" id="PTHR15503:SF45">
    <property type="entry name" value="RNA-DIRECTED DNA POLYMERASE HOMOLOG"/>
    <property type="match status" value="1"/>
</dbReference>
<reference evidence="3" key="1">
    <citation type="submission" date="2019-12" db="EMBL/GenBank/DDBJ databases">
        <title>Genome sequencing and annotation of Brassica cretica.</title>
        <authorList>
            <person name="Studholme D.J."/>
            <person name="Sarris P."/>
        </authorList>
    </citation>
    <scope>NUCLEOTIDE SEQUENCE</scope>
    <source>
        <strain evidence="3">PFS-109/04</strain>
        <tissue evidence="3">Leaf</tissue>
    </source>
</reference>
<comment type="caution">
    <text evidence="3">The sequence shown here is derived from an EMBL/GenBank/DDBJ whole genome shotgun (WGS) entry which is preliminary data.</text>
</comment>